<name>A0ABW6MCY5_9ACTN</name>
<evidence type="ECO:0000313" key="2">
    <source>
        <dbReference type="EMBL" id="MFE9604008.1"/>
    </source>
</evidence>
<accession>A0ABW6MCY5</accession>
<proteinExistence type="predicted"/>
<dbReference type="RefSeq" id="WP_388113011.1">
    <property type="nucleotide sequence ID" value="NZ_JBIAHM010000015.1"/>
</dbReference>
<dbReference type="Proteomes" id="UP001601303">
    <property type="component" value="Unassembled WGS sequence"/>
</dbReference>
<keyword evidence="3" id="KW-1185">Reference proteome</keyword>
<gene>
    <name evidence="2" type="ORF">ACFYNQ_36290</name>
</gene>
<keyword evidence="1" id="KW-0472">Membrane</keyword>
<evidence type="ECO:0000256" key="1">
    <source>
        <dbReference type="SAM" id="Phobius"/>
    </source>
</evidence>
<sequence>MGQDTDLEKTRARYGLLAVVGSNAAITAVAIFGVWQLDGDRAVIVGVLSSAFTAMASLTTAYLGIKAVSNTAQSMSNKNAGVGSNTGRQ</sequence>
<dbReference type="EMBL" id="JBIAHM010000015">
    <property type="protein sequence ID" value="MFE9604008.1"/>
    <property type="molecule type" value="Genomic_DNA"/>
</dbReference>
<reference evidence="2 3" key="1">
    <citation type="submission" date="2024-10" db="EMBL/GenBank/DDBJ databases">
        <title>The Natural Products Discovery Center: Release of the First 8490 Sequenced Strains for Exploring Actinobacteria Biosynthetic Diversity.</title>
        <authorList>
            <person name="Kalkreuter E."/>
            <person name="Kautsar S.A."/>
            <person name="Yang D."/>
            <person name="Bader C.D."/>
            <person name="Teijaro C.N."/>
            <person name="Fluegel L."/>
            <person name="Davis C.M."/>
            <person name="Simpson J.R."/>
            <person name="Lauterbach L."/>
            <person name="Steele A.D."/>
            <person name="Gui C."/>
            <person name="Meng S."/>
            <person name="Li G."/>
            <person name="Viehrig K."/>
            <person name="Ye F."/>
            <person name="Su P."/>
            <person name="Kiefer A.F."/>
            <person name="Nichols A."/>
            <person name="Cepeda A.J."/>
            <person name="Yan W."/>
            <person name="Fan B."/>
            <person name="Jiang Y."/>
            <person name="Adhikari A."/>
            <person name="Zheng C.-J."/>
            <person name="Schuster L."/>
            <person name="Cowan T.M."/>
            <person name="Smanski M.J."/>
            <person name="Chevrette M.G."/>
            <person name="De Carvalho L.P.S."/>
            <person name="Shen B."/>
        </authorList>
    </citation>
    <scope>NUCLEOTIDE SEQUENCE [LARGE SCALE GENOMIC DNA]</scope>
    <source>
        <strain evidence="2 3">NPDC006488</strain>
    </source>
</reference>
<keyword evidence="1" id="KW-0812">Transmembrane</keyword>
<feature type="transmembrane region" description="Helical" evidence="1">
    <location>
        <begin position="12"/>
        <end position="37"/>
    </location>
</feature>
<organism evidence="2 3">
    <name type="scientific">Streptomyces hokutonensis</name>
    <dbReference type="NCBI Taxonomy" id="1306990"/>
    <lineage>
        <taxon>Bacteria</taxon>
        <taxon>Bacillati</taxon>
        <taxon>Actinomycetota</taxon>
        <taxon>Actinomycetes</taxon>
        <taxon>Kitasatosporales</taxon>
        <taxon>Streptomycetaceae</taxon>
        <taxon>Streptomyces</taxon>
    </lineage>
</organism>
<protein>
    <submittedName>
        <fullName evidence="2">Uncharacterized protein</fullName>
    </submittedName>
</protein>
<evidence type="ECO:0000313" key="3">
    <source>
        <dbReference type="Proteomes" id="UP001601303"/>
    </source>
</evidence>
<keyword evidence="1" id="KW-1133">Transmembrane helix</keyword>
<comment type="caution">
    <text evidence="2">The sequence shown here is derived from an EMBL/GenBank/DDBJ whole genome shotgun (WGS) entry which is preliminary data.</text>
</comment>
<feature type="transmembrane region" description="Helical" evidence="1">
    <location>
        <begin position="43"/>
        <end position="65"/>
    </location>
</feature>